<evidence type="ECO:0000313" key="3">
    <source>
        <dbReference type="Proteomes" id="UP000237968"/>
    </source>
</evidence>
<proteinExistence type="predicted"/>
<dbReference type="AlphaFoldDB" id="A0A2S9XCS2"/>
<keyword evidence="1" id="KW-0812">Transmembrane</keyword>
<dbReference type="OrthoDB" id="5497524at2"/>
<dbReference type="EMBL" id="PVNK01000278">
    <property type="protein sequence ID" value="PRP90600.1"/>
    <property type="molecule type" value="Genomic_DNA"/>
</dbReference>
<gene>
    <name evidence="2" type="ORF">ENSA5_64030</name>
</gene>
<dbReference type="Pfam" id="PF07949">
    <property type="entry name" value="YbbR"/>
    <property type="match status" value="1"/>
</dbReference>
<reference evidence="2 3" key="1">
    <citation type="submission" date="2018-03" db="EMBL/GenBank/DDBJ databases">
        <title>Draft Genome Sequences of the Obligatory Marine Myxobacteria Enhygromyxa salina SWB005.</title>
        <authorList>
            <person name="Poehlein A."/>
            <person name="Moghaddam J.A."/>
            <person name="Harms H."/>
            <person name="Alanjari M."/>
            <person name="Koenig G.M."/>
            <person name="Daniel R."/>
            <person name="Schaeberle T.F."/>
        </authorList>
    </citation>
    <scope>NUCLEOTIDE SEQUENCE [LARGE SCALE GENOMIC DNA]</scope>
    <source>
        <strain evidence="2 3">SWB005</strain>
    </source>
</reference>
<dbReference type="PANTHER" id="PTHR37804">
    <property type="entry name" value="CDAA REGULATORY PROTEIN CDAR"/>
    <property type="match status" value="1"/>
</dbReference>
<accession>A0A2S9XCS2</accession>
<sequence>MAEDASKSGMERALAFVIAAFTENWGTKIVAFLLALIVFIVTRDEVTRDFTIPLRVIEDPDRVLLTTPPDSVELRLRGPWANVNRIAAVELGAASLDLREVRPGPMELDPAAIVMPPGVVLDHLEYEPVDLRFEAMAERTLTITPVVVGEVDPDHQLAGTRVEPGSWTVRAPSSELDGLEQLRTEAIDIGGATGDVDVRVELEPPPAELTFLGVPSDAMPTVRVVAEVEARTGEIELAVATGEALRAALPELGDDRLPKIERVSVRGPRTVLRSIEGLDQALLPTVEVEEISGAGAPIPVTLRFEWSPEVAAESAAQLSIVPPLIRLRLSPQGLEDD</sequence>
<dbReference type="Proteomes" id="UP000237968">
    <property type="component" value="Unassembled WGS sequence"/>
</dbReference>
<protein>
    <submittedName>
        <fullName evidence="2">YbbR-like protein</fullName>
    </submittedName>
</protein>
<keyword evidence="3" id="KW-1185">Reference proteome</keyword>
<dbReference type="RefSeq" id="WP_106395568.1">
    <property type="nucleotide sequence ID" value="NZ_PVNK01000278.1"/>
</dbReference>
<evidence type="ECO:0000256" key="1">
    <source>
        <dbReference type="SAM" id="Phobius"/>
    </source>
</evidence>
<dbReference type="InterPro" id="IPR053154">
    <property type="entry name" value="c-di-AMP_regulator"/>
</dbReference>
<keyword evidence="1" id="KW-0472">Membrane</keyword>
<keyword evidence="1" id="KW-1133">Transmembrane helix</keyword>
<comment type="caution">
    <text evidence="2">The sequence shown here is derived from an EMBL/GenBank/DDBJ whole genome shotgun (WGS) entry which is preliminary data.</text>
</comment>
<dbReference type="Gene3D" id="2.170.120.40">
    <property type="entry name" value="YbbR-like domain"/>
    <property type="match status" value="1"/>
</dbReference>
<evidence type="ECO:0000313" key="2">
    <source>
        <dbReference type="EMBL" id="PRP90600.1"/>
    </source>
</evidence>
<dbReference type="InterPro" id="IPR012505">
    <property type="entry name" value="YbbR"/>
</dbReference>
<dbReference type="Gene3D" id="2.170.120.30">
    <property type="match status" value="1"/>
</dbReference>
<name>A0A2S9XCS2_9BACT</name>
<organism evidence="2 3">
    <name type="scientific">Enhygromyxa salina</name>
    <dbReference type="NCBI Taxonomy" id="215803"/>
    <lineage>
        <taxon>Bacteria</taxon>
        <taxon>Pseudomonadati</taxon>
        <taxon>Myxococcota</taxon>
        <taxon>Polyangia</taxon>
        <taxon>Nannocystales</taxon>
        <taxon>Nannocystaceae</taxon>
        <taxon>Enhygromyxa</taxon>
    </lineage>
</organism>
<dbReference type="PANTHER" id="PTHR37804:SF1">
    <property type="entry name" value="CDAA REGULATORY PROTEIN CDAR"/>
    <property type="match status" value="1"/>
</dbReference>
<feature type="transmembrane region" description="Helical" evidence="1">
    <location>
        <begin position="12"/>
        <end position="41"/>
    </location>
</feature>